<sequence>MEDRFRVDGSDLGVDRRRSLATLGPDGALDATVVAAGVPSLVAEWATVPPRILLARVPLGFDGERFGATVDQALLDDLMLDEGFALLALSSRFDLRGRLTVHAGDRLRFVGEVDTPWAPEPVSLDVSLGFGGRRPAAL</sequence>
<protein>
    <submittedName>
        <fullName evidence="1">Uncharacterized protein</fullName>
    </submittedName>
</protein>
<dbReference type="EMBL" id="AP027732">
    <property type="protein sequence ID" value="BDZ50367.1"/>
    <property type="molecule type" value="Genomic_DNA"/>
</dbReference>
<dbReference type="RefSeq" id="WP_286343406.1">
    <property type="nucleotide sequence ID" value="NZ_AP027732.1"/>
</dbReference>
<name>A0ABN6XZA0_9MICO</name>
<organism evidence="1 2">
    <name type="scientific">Frondihabitans sucicola</name>
    <dbReference type="NCBI Taxonomy" id="1268041"/>
    <lineage>
        <taxon>Bacteria</taxon>
        <taxon>Bacillati</taxon>
        <taxon>Actinomycetota</taxon>
        <taxon>Actinomycetes</taxon>
        <taxon>Micrococcales</taxon>
        <taxon>Microbacteriaceae</taxon>
        <taxon>Frondihabitans</taxon>
    </lineage>
</organism>
<dbReference type="Proteomes" id="UP001321486">
    <property type="component" value="Chromosome"/>
</dbReference>
<evidence type="ECO:0000313" key="2">
    <source>
        <dbReference type="Proteomes" id="UP001321486"/>
    </source>
</evidence>
<evidence type="ECO:0000313" key="1">
    <source>
        <dbReference type="EMBL" id="BDZ50367.1"/>
    </source>
</evidence>
<proteinExistence type="predicted"/>
<reference evidence="2" key="1">
    <citation type="journal article" date="2019" name="Int. J. Syst. Evol. Microbiol.">
        <title>The Global Catalogue of Microorganisms (GCM) 10K type strain sequencing project: providing services to taxonomists for standard genome sequencing and annotation.</title>
        <authorList>
            <consortium name="The Broad Institute Genomics Platform"/>
            <consortium name="The Broad Institute Genome Sequencing Center for Infectious Disease"/>
            <person name="Wu L."/>
            <person name="Ma J."/>
        </authorList>
    </citation>
    <scope>NUCLEOTIDE SEQUENCE [LARGE SCALE GENOMIC DNA]</scope>
    <source>
        <strain evidence="2">NBRC 108728</strain>
    </source>
</reference>
<accession>A0ABN6XZA0</accession>
<keyword evidence="2" id="KW-1185">Reference proteome</keyword>
<gene>
    <name evidence="1" type="ORF">GCM10025867_26080</name>
</gene>